<feature type="transmembrane region" description="Helical" evidence="1">
    <location>
        <begin position="33"/>
        <end position="49"/>
    </location>
</feature>
<keyword evidence="1" id="KW-0812">Transmembrane</keyword>
<organism evidence="2 3">
    <name type="scientific">Nocardioides humilatus</name>
    <dbReference type="NCBI Taxonomy" id="2607660"/>
    <lineage>
        <taxon>Bacteria</taxon>
        <taxon>Bacillati</taxon>
        <taxon>Actinomycetota</taxon>
        <taxon>Actinomycetes</taxon>
        <taxon>Propionibacteriales</taxon>
        <taxon>Nocardioidaceae</taxon>
        <taxon>Nocardioides</taxon>
    </lineage>
</organism>
<evidence type="ECO:0000313" key="3">
    <source>
        <dbReference type="Proteomes" id="UP000325003"/>
    </source>
</evidence>
<dbReference type="AlphaFoldDB" id="A0A5B1L5J3"/>
<keyword evidence="3" id="KW-1185">Reference proteome</keyword>
<reference evidence="2 3" key="1">
    <citation type="submission" date="2019-09" db="EMBL/GenBank/DDBJ databases">
        <title>Nocardioides panacisoli sp. nov., isolated from the soil of a ginseng field.</title>
        <authorList>
            <person name="Cho C."/>
        </authorList>
    </citation>
    <scope>NUCLEOTIDE SEQUENCE [LARGE SCALE GENOMIC DNA]</scope>
    <source>
        <strain evidence="2 3">BN130099</strain>
    </source>
</reference>
<accession>A0A5B1L5J3</accession>
<feature type="transmembrane region" description="Helical" evidence="1">
    <location>
        <begin position="149"/>
        <end position="168"/>
    </location>
</feature>
<evidence type="ECO:0000313" key="2">
    <source>
        <dbReference type="EMBL" id="KAA1415428.1"/>
    </source>
</evidence>
<dbReference type="Proteomes" id="UP000325003">
    <property type="component" value="Unassembled WGS sequence"/>
</dbReference>
<feature type="transmembrane region" description="Helical" evidence="1">
    <location>
        <begin position="122"/>
        <end position="143"/>
    </location>
</feature>
<gene>
    <name evidence="2" type="ORF">F0U44_20765</name>
</gene>
<evidence type="ECO:0000256" key="1">
    <source>
        <dbReference type="SAM" id="Phobius"/>
    </source>
</evidence>
<sequence>MKPLYAMAFGLILVALGPTGAKPDTFDPMPDPLGWLFVLIGLVSLAAVLDDARIGILRFLGATAMVFSIALVVPAVARWVATDPSLGWTADVPRFSFFAVLCYELSAAALKQKATVAASTFNLSALALLFVLAAPPVAFGGGIEEVGNAGEITAEIVQIVLVVLFFIYGSRPWAGAPVEAEAAGEPGAE</sequence>
<dbReference type="EMBL" id="VUJV01000009">
    <property type="protein sequence ID" value="KAA1415428.1"/>
    <property type="molecule type" value="Genomic_DNA"/>
</dbReference>
<keyword evidence="1" id="KW-1133">Transmembrane helix</keyword>
<comment type="caution">
    <text evidence="2">The sequence shown here is derived from an EMBL/GenBank/DDBJ whole genome shotgun (WGS) entry which is preliminary data.</text>
</comment>
<name>A0A5B1L5J3_9ACTN</name>
<feature type="transmembrane region" description="Helical" evidence="1">
    <location>
        <begin position="92"/>
        <end position="110"/>
    </location>
</feature>
<dbReference type="RefSeq" id="WP_149730302.1">
    <property type="nucleotide sequence ID" value="NZ_VUJV01000009.1"/>
</dbReference>
<reference evidence="2 3" key="2">
    <citation type="submission" date="2019-09" db="EMBL/GenBank/DDBJ databases">
        <authorList>
            <person name="Jin C."/>
        </authorList>
    </citation>
    <scope>NUCLEOTIDE SEQUENCE [LARGE SCALE GENOMIC DNA]</scope>
    <source>
        <strain evidence="2 3">BN130099</strain>
    </source>
</reference>
<feature type="transmembrane region" description="Helical" evidence="1">
    <location>
        <begin position="56"/>
        <end position="80"/>
    </location>
</feature>
<protein>
    <submittedName>
        <fullName evidence="2">Uncharacterized protein</fullName>
    </submittedName>
</protein>
<proteinExistence type="predicted"/>
<keyword evidence="1" id="KW-0472">Membrane</keyword>